<organism evidence="2 3">
    <name type="scientific">Plectus sambesii</name>
    <dbReference type="NCBI Taxonomy" id="2011161"/>
    <lineage>
        <taxon>Eukaryota</taxon>
        <taxon>Metazoa</taxon>
        <taxon>Ecdysozoa</taxon>
        <taxon>Nematoda</taxon>
        <taxon>Chromadorea</taxon>
        <taxon>Plectida</taxon>
        <taxon>Plectina</taxon>
        <taxon>Plectoidea</taxon>
        <taxon>Plectidae</taxon>
        <taxon>Plectus</taxon>
    </lineage>
</organism>
<sequence length="151" mass="16309">MISQHVVLLLLLQPVLVELCNVNGDGAPQSNPTFKLSVAREPPWLTMGNAEGSVTYALQKVMQDEKITSGQFNYKITVTVTKERVPLDLATPLPASSYTSWAQYSGSVAITGTAPSGFWTRVASRMQSYLIESNNIGVTSMKTLSQVTIAG</sequence>
<dbReference type="AlphaFoldDB" id="A0A914X2P7"/>
<evidence type="ECO:0000313" key="2">
    <source>
        <dbReference type="Proteomes" id="UP000887566"/>
    </source>
</evidence>
<keyword evidence="2" id="KW-1185">Reference proteome</keyword>
<feature type="signal peptide" evidence="1">
    <location>
        <begin position="1"/>
        <end position="17"/>
    </location>
</feature>
<name>A0A914X2P7_9BILA</name>
<dbReference type="Proteomes" id="UP000887566">
    <property type="component" value="Unplaced"/>
</dbReference>
<dbReference type="WBParaSite" id="PSAMB.scaffold6403size9571.g28478.t1">
    <property type="protein sequence ID" value="PSAMB.scaffold6403size9571.g28478.t1"/>
    <property type="gene ID" value="PSAMB.scaffold6403size9571.g28478"/>
</dbReference>
<reference evidence="3" key="1">
    <citation type="submission" date="2022-11" db="UniProtKB">
        <authorList>
            <consortium name="WormBaseParasite"/>
        </authorList>
    </citation>
    <scope>IDENTIFICATION</scope>
</reference>
<accession>A0A914X2P7</accession>
<proteinExistence type="predicted"/>
<protein>
    <submittedName>
        <fullName evidence="3">Uncharacterized protein</fullName>
    </submittedName>
</protein>
<keyword evidence="1" id="KW-0732">Signal</keyword>
<evidence type="ECO:0000313" key="3">
    <source>
        <dbReference type="WBParaSite" id="PSAMB.scaffold6403size9571.g28478.t1"/>
    </source>
</evidence>
<evidence type="ECO:0000256" key="1">
    <source>
        <dbReference type="SAM" id="SignalP"/>
    </source>
</evidence>
<feature type="chain" id="PRO_5038068977" evidence="1">
    <location>
        <begin position="18"/>
        <end position="151"/>
    </location>
</feature>